<evidence type="ECO:0000259" key="1">
    <source>
        <dbReference type="Pfam" id="PF14214"/>
    </source>
</evidence>
<proteinExistence type="predicted"/>
<name>A0A165LXJ1_EXIGL</name>
<dbReference type="Pfam" id="PF14214">
    <property type="entry name" value="Helitron_like_N"/>
    <property type="match status" value="1"/>
</dbReference>
<dbReference type="InterPro" id="IPR025476">
    <property type="entry name" value="Helitron_helicase-like"/>
</dbReference>
<reference evidence="2 3" key="1">
    <citation type="journal article" date="2016" name="Mol. Biol. Evol.">
        <title>Comparative Genomics of Early-Diverging Mushroom-Forming Fungi Provides Insights into the Origins of Lignocellulose Decay Capabilities.</title>
        <authorList>
            <person name="Nagy L.G."/>
            <person name="Riley R."/>
            <person name="Tritt A."/>
            <person name="Adam C."/>
            <person name="Daum C."/>
            <person name="Floudas D."/>
            <person name="Sun H."/>
            <person name="Yadav J.S."/>
            <person name="Pangilinan J."/>
            <person name="Larsson K.H."/>
            <person name="Matsuura K."/>
            <person name="Barry K."/>
            <person name="Labutti K."/>
            <person name="Kuo R."/>
            <person name="Ohm R.A."/>
            <person name="Bhattacharya S.S."/>
            <person name="Shirouzu T."/>
            <person name="Yoshinaga Y."/>
            <person name="Martin F.M."/>
            <person name="Grigoriev I.V."/>
            <person name="Hibbett D.S."/>
        </authorList>
    </citation>
    <scope>NUCLEOTIDE SEQUENCE [LARGE SCALE GENOMIC DNA]</scope>
    <source>
        <strain evidence="2 3">HHB12029</strain>
    </source>
</reference>
<sequence length="203" mass="23232">MYYDKRFQQDHEFPLFSFNIEQIKAASAAGAFLSNKPKFQNLVNLLNSIDRTVFADLTKRLQRDPATRPESDEEKKCFRVLHELDMVNGHVPGSITSKKYQRNELWSLISYLGAPSWFLTFAPADNDHPVCLYYAGCDTAFDNEKISLLKSSDRFRQVAQNPVASARFFHFLVKLLIEEILAYGKDTPGLFGDVNAYYGTVEQ</sequence>
<dbReference type="OrthoDB" id="3254930at2759"/>
<accession>A0A165LXJ1</accession>
<dbReference type="EMBL" id="KV425918">
    <property type="protein sequence ID" value="KZV98467.1"/>
    <property type="molecule type" value="Genomic_DNA"/>
</dbReference>
<keyword evidence="3" id="KW-1185">Reference proteome</keyword>
<feature type="non-terminal residue" evidence="2">
    <location>
        <position position="203"/>
    </location>
</feature>
<dbReference type="AlphaFoldDB" id="A0A165LXJ1"/>
<dbReference type="STRING" id="1314781.A0A165LXJ1"/>
<gene>
    <name evidence="2" type="ORF">EXIGLDRAFT_606909</name>
</gene>
<evidence type="ECO:0000313" key="2">
    <source>
        <dbReference type="EMBL" id="KZV98467.1"/>
    </source>
</evidence>
<dbReference type="InParanoid" id="A0A165LXJ1"/>
<protein>
    <recommendedName>
        <fullName evidence="1">Helitron helicase-like domain-containing protein</fullName>
    </recommendedName>
</protein>
<dbReference type="Proteomes" id="UP000077266">
    <property type="component" value="Unassembled WGS sequence"/>
</dbReference>
<feature type="domain" description="Helitron helicase-like" evidence="1">
    <location>
        <begin position="3"/>
        <end position="202"/>
    </location>
</feature>
<organism evidence="2 3">
    <name type="scientific">Exidia glandulosa HHB12029</name>
    <dbReference type="NCBI Taxonomy" id="1314781"/>
    <lineage>
        <taxon>Eukaryota</taxon>
        <taxon>Fungi</taxon>
        <taxon>Dikarya</taxon>
        <taxon>Basidiomycota</taxon>
        <taxon>Agaricomycotina</taxon>
        <taxon>Agaricomycetes</taxon>
        <taxon>Auriculariales</taxon>
        <taxon>Exidiaceae</taxon>
        <taxon>Exidia</taxon>
    </lineage>
</organism>
<evidence type="ECO:0000313" key="3">
    <source>
        <dbReference type="Proteomes" id="UP000077266"/>
    </source>
</evidence>